<dbReference type="EMBL" id="MORL01000049">
    <property type="protein sequence ID" value="OIN55632.1"/>
    <property type="molecule type" value="Genomic_DNA"/>
</dbReference>
<reference evidence="2 3" key="1">
    <citation type="submission" date="2016-10" db="EMBL/GenBank/DDBJ databases">
        <title>Arsenicibacter rosenii gen. nov., sp. nov., an efficient arsenic-methylating bacterium isolated from an arsenic-contaminated paddy soil.</title>
        <authorList>
            <person name="Huang K."/>
        </authorList>
    </citation>
    <scope>NUCLEOTIDE SEQUENCE [LARGE SCALE GENOMIC DNA]</scope>
    <source>
        <strain evidence="2 3">SM-1</strain>
    </source>
</reference>
<name>A0A1S2VAB9_9BACT</name>
<dbReference type="Pfam" id="PF11325">
    <property type="entry name" value="DUF3127"/>
    <property type="match status" value="1"/>
</dbReference>
<keyword evidence="3" id="KW-1185">Reference proteome</keyword>
<comment type="caution">
    <text evidence="2">The sequence shown here is derived from an EMBL/GenBank/DDBJ whole genome shotgun (WGS) entry which is preliminary data.</text>
</comment>
<organism evidence="2 3">
    <name type="scientific">Arsenicibacter rosenii</name>
    <dbReference type="NCBI Taxonomy" id="1750698"/>
    <lineage>
        <taxon>Bacteria</taxon>
        <taxon>Pseudomonadati</taxon>
        <taxon>Bacteroidota</taxon>
        <taxon>Cytophagia</taxon>
        <taxon>Cytophagales</taxon>
        <taxon>Spirosomataceae</taxon>
        <taxon>Arsenicibacter</taxon>
    </lineage>
</organism>
<dbReference type="OrthoDB" id="598142at2"/>
<dbReference type="AlphaFoldDB" id="A0A1S2VAB9"/>
<accession>A0A1S2VAB9</accession>
<evidence type="ECO:0008006" key="4">
    <source>
        <dbReference type="Google" id="ProtNLM"/>
    </source>
</evidence>
<dbReference type="InterPro" id="IPR021474">
    <property type="entry name" value="DUF3127"/>
</dbReference>
<gene>
    <name evidence="2" type="ORF">BLX24_29040</name>
</gene>
<feature type="region of interest" description="Disordered" evidence="1">
    <location>
        <begin position="107"/>
        <end position="131"/>
    </location>
</feature>
<protein>
    <recommendedName>
        <fullName evidence="4">DUF3127 domain-containing protein</fullName>
    </recommendedName>
</protein>
<evidence type="ECO:0000313" key="3">
    <source>
        <dbReference type="Proteomes" id="UP000181790"/>
    </source>
</evidence>
<dbReference type="Proteomes" id="UP000181790">
    <property type="component" value="Unassembled WGS sequence"/>
</dbReference>
<sequence length="131" mass="14549">MAQSLQITGKYLGAGQIQTVGQNNTMIRKFWIDVTDNPAYPNTPEFQLRGDKVYLPDNINRGQTITVSFNLDGRKYENQQTGKKGVFNSINAYKIDIVQIQSAAVPQHAQPSAPVSNPFAFANDQSDDLPF</sequence>
<evidence type="ECO:0000313" key="2">
    <source>
        <dbReference type="EMBL" id="OIN55632.1"/>
    </source>
</evidence>
<proteinExistence type="predicted"/>
<evidence type="ECO:0000256" key="1">
    <source>
        <dbReference type="SAM" id="MobiDB-lite"/>
    </source>
</evidence>
<dbReference type="RefSeq" id="WP_071506737.1">
    <property type="nucleotide sequence ID" value="NZ_MORL01000049.1"/>
</dbReference>